<dbReference type="KEGG" id="fer:FNB15_11570"/>
<protein>
    <submittedName>
        <fullName evidence="5">Efflux RND transporter periplasmic adaptor subunit</fullName>
    </submittedName>
</protein>
<dbReference type="GO" id="GO:1990281">
    <property type="term" value="C:efflux pump complex"/>
    <property type="evidence" value="ECO:0007669"/>
    <property type="project" value="TreeGrafter"/>
</dbReference>
<proteinExistence type="inferred from homology"/>
<dbReference type="Gene3D" id="1.10.287.470">
    <property type="entry name" value="Helix hairpin bin"/>
    <property type="match status" value="1"/>
</dbReference>
<evidence type="ECO:0000259" key="4">
    <source>
        <dbReference type="Pfam" id="PF25973"/>
    </source>
</evidence>
<dbReference type="EMBL" id="CP041636">
    <property type="protein sequence ID" value="QDO97865.1"/>
    <property type="molecule type" value="Genomic_DNA"/>
</dbReference>
<accession>A0A516H2A0</accession>
<feature type="domain" description="CusB-like beta-barrel" evidence="3">
    <location>
        <begin position="247"/>
        <end position="314"/>
    </location>
</feature>
<dbReference type="InterPro" id="IPR006143">
    <property type="entry name" value="RND_pump_MFP"/>
</dbReference>
<dbReference type="GO" id="GO:0015562">
    <property type="term" value="F:efflux transmembrane transporter activity"/>
    <property type="evidence" value="ECO:0007669"/>
    <property type="project" value="TreeGrafter"/>
</dbReference>
<dbReference type="PANTHER" id="PTHR30469">
    <property type="entry name" value="MULTIDRUG RESISTANCE PROTEIN MDTA"/>
    <property type="match status" value="1"/>
</dbReference>
<organism evidence="5 6">
    <name type="scientific">Ferrovibrio terrae</name>
    <dbReference type="NCBI Taxonomy" id="2594003"/>
    <lineage>
        <taxon>Bacteria</taxon>
        <taxon>Pseudomonadati</taxon>
        <taxon>Pseudomonadota</taxon>
        <taxon>Alphaproteobacteria</taxon>
        <taxon>Rhodospirillales</taxon>
        <taxon>Rhodospirillaceae</taxon>
        <taxon>Ferrovibrio</taxon>
    </lineage>
</organism>
<dbReference type="Gene3D" id="2.40.30.170">
    <property type="match status" value="1"/>
</dbReference>
<dbReference type="Gene3D" id="2.40.50.100">
    <property type="match status" value="1"/>
</dbReference>
<dbReference type="Pfam" id="PF25973">
    <property type="entry name" value="BSH_CzcB"/>
    <property type="match status" value="1"/>
</dbReference>
<gene>
    <name evidence="5" type="ORF">FNB15_11570</name>
</gene>
<evidence type="ECO:0000313" key="6">
    <source>
        <dbReference type="Proteomes" id="UP000317496"/>
    </source>
</evidence>
<evidence type="ECO:0000313" key="5">
    <source>
        <dbReference type="EMBL" id="QDO97865.1"/>
    </source>
</evidence>
<reference evidence="5 6" key="1">
    <citation type="submission" date="2019-07" db="EMBL/GenBank/DDBJ databases">
        <title>Genome sequencing for Ferrovibrio sp. K5.</title>
        <authorList>
            <person name="Park S.-J."/>
        </authorList>
    </citation>
    <scope>NUCLEOTIDE SEQUENCE [LARGE SCALE GENOMIC DNA]</scope>
    <source>
        <strain evidence="5 6">K5</strain>
    </source>
</reference>
<name>A0A516H2A0_9PROT</name>
<dbReference type="Proteomes" id="UP000317496">
    <property type="component" value="Chromosome"/>
</dbReference>
<dbReference type="Gene3D" id="2.40.420.20">
    <property type="match status" value="1"/>
</dbReference>
<feature type="domain" description="CzcB-like barrel-sandwich hybrid" evidence="4">
    <location>
        <begin position="100"/>
        <end position="240"/>
    </location>
</feature>
<dbReference type="SUPFAM" id="SSF111369">
    <property type="entry name" value="HlyD-like secretion proteins"/>
    <property type="match status" value="1"/>
</dbReference>
<evidence type="ECO:0000259" key="3">
    <source>
        <dbReference type="Pfam" id="PF25954"/>
    </source>
</evidence>
<dbReference type="FunFam" id="2.40.30.170:FF:000010">
    <property type="entry name" value="Efflux RND transporter periplasmic adaptor subunit"/>
    <property type="match status" value="1"/>
</dbReference>
<sequence>MDGFRASLYIRRDPAGRGRRWGTVMKRVVKIGLSVAVLVVLAGGGLYALKGRQPAKAVATAETAKFDGIEFSPADLIKAVRADLRQVVRLSGTLQPLNQSQVRSDVAAVVTEISVRRGERVRKGQLLARLDTADVSARLRERQSNLDSARSALKLAEINREKAVTLTQRGVKSQTALDEAENAWRTARANVSAMEQQITMARKAVNDAAIYAPIDGLVAERFINPGERVAIDARLFTIADLDTIEVETLVPARDVPQLRVGQKVLLHVEGFAERSFDGTIERINPTAQSGSRSIPVYILLQNPEHLLRGGMFGTGEAILAEQRGVVAIPAEALRNETGSRAVYVLNNGRLERRAVQVALEGSVDGRVGIAIGVNDGETVIATPGLRLSDGLAARIAGR</sequence>
<keyword evidence="2" id="KW-1133">Transmembrane helix</keyword>
<keyword evidence="6" id="KW-1185">Reference proteome</keyword>
<evidence type="ECO:0000256" key="2">
    <source>
        <dbReference type="SAM" id="Phobius"/>
    </source>
</evidence>
<dbReference type="OrthoDB" id="9806939at2"/>
<dbReference type="Pfam" id="PF25954">
    <property type="entry name" value="Beta-barrel_RND_2"/>
    <property type="match status" value="1"/>
</dbReference>
<dbReference type="InterPro" id="IPR058647">
    <property type="entry name" value="BSH_CzcB-like"/>
</dbReference>
<dbReference type="InterPro" id="IPR058792">
    <property type="entry name" value="Beta-barrel_RND_2"/>
</dbReference>
<keyword evidence="2" id="KW-0812">Transmembrane</keyword>
<feature type="transmembrane region" description="Helical" evidence="2">
    <location>
        <begin position="28"/>
        <end position="49"/>
    </location>
</feature>
<dbReference type="NCBIfam" id="TIGR01730">
    <property type="entry name" value="RND_mfp"/>
    <property type="match status" value="1"/>
</dbReference>
<keyword evidence="2" id="KW-0472">Membrane</keyword>
<comment type="similarity">
    <text evidence="1">Belongs to the membrane fusion protein (MFP) (TC 8.A.1) family.</text>
</comment>
<evidence type="ECO:0000256" key="1">
    <source>
        <dbReference type="ARBA" id="ARBA00009477"/>
    </source>
</evidence>
<dbReference type="AlphaFoldDB" id="A0A516H2A0"/>